<reference evidence="5" key="1">
    <citation type="journal article" date="2015" name="Nature">
        <title>Complex archaea that bridge the gap between prokaryotes and eukaryotes.</title>
        <authorList>
            <person name="Spang A."/>
            <person name="Saw J.H."/>
            <person name="Jorgensen S.L."/>
            <person name="Zaremba-Niedzwiedzka K."/>
            <person name="Martijn J."/>
            <person name="Lind A.E."/>
            <person name="van Eijk R."/>
            <person name="Schleper C."/>
            <person name="Guy L."/>
            <person name="Ettema T.J."/>
        </authorList>
    </citation>
    <scope>NUCLEOTIDE SEQUENCE</scope>
</reference>
<keyword evidence="2" id="KW-0808">Transferase</keyword>
<evidence type="ECO:0000256" key="1">
    <source>
        <dbReference type="ARBA" id="ARBA00022603"/>
    </source>
</evidence>
<sequence>MTKVFAEKFERERMDNMELILFPRDVEWRRRLFPKGVFDHPAKNNMFLIQALIDYLTEPGDTILDPFGGTGSLLIGVLSGRNVALIELEPYNIKLLRETEAMWKEGVELAVTGEVKGPGRILIYEGDCKQKLKDIQFLCDAAIFSPPYSTSIMRAKPLPSVAKQVTDYATHPQNLGKLNPFYFQQSMKLVYERMYKRLVPGASVAIITRDMVKGDRVFLSRDIIKYMSKAGFDLKDWFKWLPPGSAQRHIQESRGAMVIKDEDILIFKKRG</sequence>
<evidence type="ECO:0000256" key="3">
    <source>
        <dbReference type="ARBA" id="ARBA00022691"/>
    </source>
</evidence>
<name>A0A0F9N9R9_9ZZZZ</name>
<dbReference type="GO" id="GO:0008170">
    <property type="term" value="F:N-methyltransferase activity"/>
    <property type="evidence" value="ECO:0007669"/>
    <property type="project" value="InterPro"/>
</dbReference>
<dbReference type="GO" id="GO:0003677">
    <property type="term" value="F:DNA binding"/>
    <property type="evidence" value="ECO:0007669"/>
    <property type="project" value="InterPro"/>
</dbReference>
<dbReference type="InterPro" id="IPR002941">
    <property type="entry name" value="DNA_methylase_N4/N6"/>
</dbReference>
<dbReference type="EMBL" id="LAZR01008537">
    <property type="protein sequence ID" value="KKM78137.1"/>
    <property type="molecule type" value="Genomic_DNA"/>
</dbReference>
<dbReference type="GO" id="GO:0032259">
    <property type="term" value="P:methylation"/>
    <property type="evidence" value="ECO:0007669"/>
    <property type="project" value="UniProtKB-KW"/>
</dbReference>
<gene>
    <name evidence="5" type="ORF">LCGC14_1363010</name>
</gene>
<dbReference type="InterPro" id="IPR029063">
    <property type="entry name" value="SAM-dependent_MTases_sf"/>
</dbReference>
<dbReference type="InterPro" id="IPR002295">
    <property type="entry name" value="N4/N6-MTase_EcoPI_Mod-like"/>
</dbReference>
<dbReference type="Pfam" id="PF01555">
    <property type="entry name" value="N6_N4_Mtase"/>
    <property type="match status" value="1"/>
</dbReference>
<keyword evidence="3" id="KW-0949">S-adenosyl-L-methionine</keyword>
<dbReference type="SUPFAM" id="SSF53335">
    <property type="entry name" value="S-adenosyl-L-methionine-dependent methyltransferases"/>
    <property type="match status" value="1"/>
</dbReference>
<dbReference type="PRINTS" id="PR00506">
    <property type="entry name" value="D21N6MTFRASE"/>
</dbReference>
<organism evidence="5">
    <name type="scientific">marine sediment metagenome</name>
    <dbReference type="NCBI Taxonomy" id="412755"/>
    <lineage>
        <taxon>unclassified sequences</taxon>
        <taxon>metagenomes</taxon>
        <taxon>ecological metagenomes</taxon>
    </lineage>
</organism>
<proteinExistence type="predicted"/>
<protein>
    <recommendedName>
        <fullName evidence="4">DNA methylase N-4/N-6 domain-containing protein</fullName>
    </recommendedName>
</protein>
<evidence type="ECO:0000259" key="4">
    <source>
        <dbReference type="Pfam" id="PF01555"/>
    </source>
</evidence>
<evidence type="ECO:0000313" key="5">
    <source>
        <dbReference type="EMBL" id="KKM78137.1"/>
    </source>
</evidence>
<keyword evidence="1" id="KW-0489">Methyltransferase</keyword>
<accession>A0A0F9N9R9</accession>
<comment type="caution">
    <text evidence="5">The sequence shown here is derived from an EMBL/GenBank/DDBJ whole genome shotgun (WGS) entry which is preliminary data.</text>
</comment>
<dbReference type="AlphaFoldDB" id="A0A0F9N9R9"/>
<dbReference type="Gene3D" id="3.40.50.150">
    <property type="entry name" value="Vaccinia Virus protein VP39"/>
    <property type="match status" value="2"/>
</dbReference>
<evidence type="ECO:0000256" key="2">
    <source>
        <dbReference type="ARBA" id="ARBA00022679"/>
    </source>
</evidence>
<feature type="domain" description="DNA methylase N-4/N-6" evidence="4">
    <location>
        <begin position="38"/>
        <end position="95"/>
    </location>
</feature>